<comment type="similarity">
    <text evidence="2">Belongs to the cation transport ATPase (P-type) (TC 3.A.3) family. Type IB subfamily.</text>
</comment>
<dbReference type="Pfam" id="PF00122">
    <property type="entry name" value="E1-E2_ATPase"/>
    <property type="match status" value="1"/>
</dbReference>
<proteinExistence type="inferred from homology"/>
<keyword evidence="9" id="KW-1185">Reference proteome</keyword>
<dbReference type="InterPro" id="IPR008250">
    <property type="entry name" value="ATPase_P-typ_transduc_dom_A_sf"/>
</dbReference>
<dbReference type="SUPFAM" id="SSF81653">
    <property type="entry name" value="Calcium ATPase, transduction domain A"/>
    <property type="match status" value="1"/>
</dbReference>
<keyword evidence="6" id="KW-0472">Membrane</keyword>
<evidence type="ECO:0000256" key="4">
    <source>
        <dbReference type="ARBA" id="ARBA00022723"/>
    </source>
</evidence>
<evidence type="ECO:0000313" key="9">
    <source>
        <dbReference type="Proteomes" id="UP001269402"/>
    </source>
</evidence>
<feature type="non-terminal residue" evidence="8">
    <location>
        <position position="102"/>
    </location>
</feature>
<dbReference type="AlphaFoldDB" id="A0AAW8PBQ9"/>
<dbReference type="Proteomes" id="UP001269402">
    <property type="component" value="Unassembled WGS sequence"/>
</dbReference>
<dbReference type="Gene3D" id="2.70.150.10">
    <property type="entry name" value="Calcium-transporting ATPase, cytoplasmic transduction domain A"/>
    <property type="match status" value="1"/>
</dbReference>
<evidence type="ECO:0000256" key="1">
    <source>
        <dbReference type="ARBA" id="ARBA00004370"/>
    </source>
</evidence>
<keyword evidence="4" id="KW-0479">Metal-binding</keyword>
<comment type="caution">
    <text evidence="8">The sequence shown here is derived from an EMBL/GenBank/DDBJ whole genome shotgun (WGS) entry which is preliminary data.</text>
</comment>
<evidence type="ECO:0000256" key="5">
    <source>
        <dbReference type="ARBA" id="ARBA00022989"/>
    </source>
</evidence>
<gene>
    <name evidence="8" type="ORF">RJJ37_33365</name>
</gene>
<feature type="domain" description="P-type ATPase A" evidence="7">
    <location>
        <begin position="2"/>
        <end position="85"/>
    </location>
</feature>
<evidence type="ECO:0000256" key="2">
    <source>
        <dbReference type="ARBA" id="ARBA00006024"/>
    </source>
</evidence>
<dbReference type="PANTHER" id="PTHR46594:SF4">
    <property type="entry name" value="P-TYPE CATION-TRANSPORTING ATPASE"/>
    <property type="match status" value="1"/>
</dbReference>
<evidence type="ECO:0000259" key="7">
    <source>
        <dbReference type="Pfam" id="PF00122"/>
    </source>
</evidence>
<evidence type="ECO:0000256" key="6">
    <source>
        <dbReference type="ARBA" id="ARBA00023136"/>
    </source>
</evidence>
<sequence>MDATDVEKGEIFLVKPGESVAVDGIVLEGNSSVDEAAITGESVPVEKQAGDHVVSATVNKAGFLKCRADRVGDDTTLAQIIRLVEEASASKAPIAQLADKVA</sequence>
<comment type="subcellular location">
    <subcellularLocation>
        <location evidence="1">Membrane</location>
    </subcellularLocation>
</comment>
<dbReference type="InterPro" id="IPR059000">
    <property type="entry name" value="ATPase_P-type_domA"/>
</dbReference>
<dbReference type="FunFam" id="2.70.150.10:FF:000002">
    <property type="entry name" value="Copper-transporting ATPase 1, putative"/>
    <property type="match status" value="1"/>
</dbReference>
<evidence type="ECO:0000313" key="8">
    <source>
        <dbReference type="EMBL" id="MDR9764437.1"/>
    </source>
</evidence>
<protein>
    <submittedName>
        <fullName evidence="8">Heavy metal translocating P-type ATPase</fullName>
    </submittedName>
</protein>
<accession>A0AAW8PBQ9</accession>
<reference evidence="9" key="1">
    <citation type="submission" date="2023-07" db="EMBL/GenBank/DDBJ databases">
        <title>Genomic characterization of faba bean (Vicia faba) microsymbionts in Mexican soils.</title>
        <authorList>
            <person name="Rivera Orduna F.N."/>
            <person name="Guevara-Luna J."/>
            <person name="Yan J."/>
            <person name="Arroyo-Herrera I."/>
            <person name="Li Y."/>
            <person name="Vasquez-Murrieta M.S."/>
            <person name="Wang E.T."/>
        </authorList>
    </citation>
    <scope>NUCLEOTIDE SEQUENCE [LARGE SCALE GENOMIC DNA]</scope>
    <source>
        <strain evidence="9">CH6</strain>
    </source>
</reference>
<dbReference type="PANTHER" id="PTHR46594">
    <property type="entry name" value="P-TYPE CATION-TRANSPORTING ATPASE"/>
    <property type="match status" value="1"/>
</dbReference>
<evidence type="ECO:0000256" key="3">
    <source>
        <dbReference type="ARBA" id="ARBA00022692"/>
    </source>
</evidence>
<keyword evidence="5" id="KW-1133">Transmembrane helix</keyword>
<keyword evidence="3" id="KW-0812">Transmembrane</keyword>
<name>A0AAW8PBQ9_9HYPH</name>
<organism evidence="8 9">
    <name type="scientific">Rhizobium redzepovicii</name>
    <dbReference type="NCBI Taxonomy" id="2867518"/>
    <lineage>
        <taxon>Bacteria</taxon>
        <taxon>Pseudomonadati</taxon>
        <taxon>Pseudomonadota</taxon>
        <taxon>Alphaproteobacteria</taxon>
        <taxon>Hyphomicrobiales</taxon>
        <taxon>Rhizobiaceae</taxon>
        <taxon>Rhizobium/Agrobacterium group</taxon>
        <taxon>Rhizobium</taxon>
    </lineage>
</organism>
<dbReference type="EMBL" id="JAVLSH010000061">
    <property type="protein sequence ID" value="MDR9764437.1"/>
    <property type="molecule type" value="Genomic_DNA"/>
</dbReference>
<dbReference type="GO" id="GO:0046872">
    <property type="term" value="F:metal ion binding"/>
    <property type="evidence" value="ECO:0007669"/>
    <property type="project" value="UniProtKB-KW"/>
</dbReference>
<dbReference type="GO" id="GO:0016020">
    <property type="term" value="C:membrane"/>
    <property type="evidence" value="ECO:0007669"/>
    <property type="project" value="UniProtKB-SubCell"/>
</dbReference>